<gene>
    <name evidence="2" type="ORF">GOBAR_AA27583</name>
</gene>
<dbReference type="Proteomes" id="UP000239757">
    <property type="component" value="Unassembled WGS sequence"/>
</dbReference>
<name>A0A2P5WPS9_GOSBA</name>
<accession>A0A2P5WPS9</accession>
<keyword evidence="1" id="KW-0732">Signal</keyword>
<evidence type="ECO:0000313" key="3">
    <source>
        <dbReference type="Proteomes" id="UP000239757"/>
    </source>
</evidence>
<evidence type="ECO:0000313" key="2">
    <source>
        <dbReference type="EMBL" id="PPR93088.1"/>
    </source>
</evidence>
<dbReference type="EMBL" id="KZ666874">
    <property type="protein sequence ID" value="PPR93088.1"/>
    <property type="molecule type" value="Genomic_DNA"/>
</dbReference>
<sequence>METTLLLLPLAPQLTLSLTRSLLSLSSTDGEYNFKDQGSNLGHRKLLDHPFTEEEVQRTVFQIGAHKAPGIDDKPGFFYQHYWNIVLVNRLITPYEKAFIPGRNIVDNIMLGSEIIHTTRQKKKGKGLLGLAKRKRWMSGTEPMHVEMVLTCKFGEVIRVGIEANSFLLFSDNQVGNQGMSINKIIDPTLKTWDFHRVLQELGEGWVTKRVKRSFSLYQGRGISFQ</sequence>
<feature type="signal peptide" evidence="1">
    <location>
        <begin position="1"/>
        <end position="17"/>
    </location>
</feature>
<reference evidence="2 3" key="1">
    <citation type="submission" date="2015-01" db="EMBL/GenBank/DDBJ databases">
        <title>Genome of allotetraploid Gossypium barbadense reveals genomic plasticity and fiber elongation in cotton evolution.</title>
        <authorList>
            <person name="Chen X."/>
            <person name="Liu X."/>
            <person name="Zhao B."/>
            <person name="Zheng H."/>
            <person name="Hu Y."/>
            <person name="Lu G."/>
            <person name="Yang C."/>
            <person name="Chen J."/>
            <person name="Shan C."/>
            <person name="Zhang L."/>
            <person name="Zhou Y."/>
            <person name="Wang L."/>
            <person name="Guo W."/>
            <person name="Bai Y."/>
            <person name="Ruan J."/>
            <person name="Shangguan X."/>
            <person name="Mao Y."/>
            <person name="Jiang J."/>
            <person name="Zhu Y."/>
            <person name="Lei J."/>
            <person name="Kang H."/>
            <person name="Chen S."/>
            <person name="He X."/>
            <person name="Wang R."/>
            <person name="Wang Y."/>
            <person name="Chen J."/>
            <person name="Wang L."/>
            <person name="Yu S."/>
            <person name="Wang B."/>
            <person name="Wei J."/>
            <person name="Song S."/>
            <person name="Lu X."/>
            <person name="Gao Z."/>
            <person name="Gu W."/>
            <person name="Deng X."/>
            <person name="Ma D."/>
            <person name="Wang S."/>
            <person name="Liang W."/>
            <person name="Fang L."/>
            <person name="Cai C."/>
            <person name="Zhu X."/>
            <person name="Zhou B."/>
            <person name="Zhang Y."/>
            <person name="Chen Z."/>
            <person name="Xu S."/>
            <person name="Zhu R."/>
            <person name="Wang S."/>
            <person name="Zhang T."/>
            <person name="Zhao G."/>
        </authorList>
    </citation>
    <scope>NUCLEOTIDE SEQUENCE [LARGE SCALE GENOMIC DNA]</scope>
    <source>
        <strain evidence="3">cv. Xinhai21</strain>
        <tissue evidence="2">Leaf</tissue>
    </source>
</reference>
<dbReference type="InterPro" id="IPR052343">
    <property type="entry name" value="Retrotransposon-Effector_Assoc"/>
</dbReference>
<dbReference type="PANTHER" id="PTHR46890">
    <property type="entry name" value="NON-LTR RETROLELEMENT REVERSE TRANSCRIPTASE-LIKE PROTEIN-RELATED"/>
    <property type="match status" value="1"/>
</dbReference>
<protein>
    <submittedName>
        <fullName evidence="2">Uncharacterized protein</fullName>
    </submittedName>
</protein>
<organism evidence="2 3">
    <name type="scientific">Gossypium barbadense</name>
    <name type="common">Sea Island cotton</name>
    <name type="synonym">Hibiscus barbadensis</name>
    <dbReference type="NCBI Taxonomy" id="3634"/>
    <lineage>
        <taxon>Eukaryota</taxon>
        <taxon>Viridiplantae</taxon>
        <taxon>Streptophyta</taxon>
        <taxon>Embryophyta</taxon>
        <taxon>Tracheophyta</taxon>
        <taxon>Spermatophyta</taxon>
        <taxon>Magnoliopsida</taxon>
        <taxon>eudicotyledons</taxon>
        <taxon>Gunneridae</taxon>
        <taxon>Pentapetalae</taxon>
        <taxon>rosids</taxon>
        <taxon>malvids</taxon>
        <taxon>Malvales</taxon>
        <taxon>Malvaceae</taxon>
        <taxon>Malvoideae</taxon>
        <taxon>Gossypium</taxon>
    </lineage>
</organism>
<feature type="chain" id="PRO_5015165412" evidence="1">
    <location>
        <begin position="18"/>
        <end position="226"/>
    </location>
</feature>
<proteinExistence type="predicted"/>
<dbReference type="PANTHER" id="PTHR46890:SF48">
    <property type="entry name" value="RNA-DIRECTED DNA POLYMERASE"/>
    <property type="match status" value="1"/>
</dbReference>
<dbReference type="OrthoDB" id="1112880at2759"/>
<dbReference type="AlphaFoldDB" id="A0A2P5WPS9"/>
<evidence type="ECO:0000256" key="1">
    <source>
        <dbReference type="SAM" id="SignalP"/>
    </source>
</evidence>